<comment type="caution">
    <text evidence="3">The sequence shown here is derived from an EMBL/GenBank/DDBJ whole genome shotgun (WGS) entry which is preliminary data.</text>
</comment>
<proteinExistence type="predicted"/>
<evidence type="ECO:0000259" key="2">
    <source>
        <dbReference type="PROSITE" id="PS51168"/>
    </source>
</evidence>
<name>A0A7X1Z747_9LACT</name>
<gene>
    <name evidence="3" type="ORF">GHI93_02745</name>
</gene>
<dbReference type="Gene3D" id="1.20.59.10">
    <property type="entry name" value="Chorismate mutase"/>
    <property type="match status" value="1"/>
</dbReference>
<organism evidence="3 4">
    <name type="scientific">Lactococcus hircilactis</name>
    <dbReference type="NCBI Taxonomy" id="1494462"/>
    <lineage>
        <taxon>Bacteria</taxon>
        <taxon>Bacillati</taxon>
        <taxon>Bacillota</taxon>
        <taxon>Bacilli</taxon>
        <taxon>Lactobacillales</taxon>
        <taxon>Streptococcaceae</taxon>
        <taxon>Lactococcus</taxon>
    </lineage>
</organism>
<dbReference type="InterPro" id="IPR002701">
    <property type="entry name" value="CM_II_prokaryot"/>
</dbReference>
<reference evidence="3 4" key="1">
    <citation type="submission" date="2019-10" db="EMBL/GenBank/DDBJ databases">
        <authorList>
            <person name="Dong K."/>
        </authorList>
    </citation>
    <scope>NUCLEOTIDE SEQUENCE [LARGE SCALE GENOMIC DNA]</scope>
    <source>
        <strain evidence="3 4">DSM 28960</strain>
    </source>
</reference>
<keyword evidence="4" id="KW-1185">Reference proteome</keyword>
<dbReference type="SMART" id="SM00830">
    <property type="entry name" value="CM_2"/>
    <property type="match status" value="1"/>
</dbReference>
<dbReference type="InterPro" id="IPR036263">
    <property type="entry name" value="Chorismate_II_sf"/>
</dbReference>
<evidence type="ECO:0000313" key="3">
    <source>
        <dbReference type="EMBL" id="MQW38868.1"/>
    </source>
</evidence>
<dbReference type="PROSITE" id="PS51168">
    <property type="entry name" value="CHORISMATE_MUT_2"/>
    <property type="match status" value="1"/>
</dbReference>
<protein>
    <submittedName>
        <fullName evidence="3">Chorismate mutase</fullName>
    </submittedName>
</protein>
<keyword evidence="1" id="KW-0413">Isomerase</keyword>
<dbReference type="InterPro" id="IPR051331">
    <property type="entry name" value="Chorismate_mutase-related"/>
</dbReference>
<dbReference type="EMBL" id="WITJ01000003">
    <property type="protein sequence ID" value="MQW38868.1"/>
    <property type="molecule type" value="Genomic_DNA"/>
</dbReference>
<dbReference type="OrthoDB" id="3233357at2"/>
<dbReference type="AlphaFoldDB" id="A0A7X1Z747"/>
<dbReference type="GO" id="GO:0009697">
    <property type="term" value="P:salicylic acid biosynthetic process"/>
    <property type="evidence" value="ECO:0007669"/>
    <property type="project" value="TreeGrafter"/>
</dbReference>
<dbReference type="Pfam" id="PF01817">
    <property type="entry name" value="CM_2"/>
    <property type="match status" value="1"/>
</dbReference>
<dbReference type="GO" id="GO:0046417">
    <property type="term" value="P:chorismate metabolic process"/>
    <property type="evidence" value="ECO:0007669"/>
    <property type="project" value="InterPro"/>
</dbReference>
<dbReference type="PANTHER" id="PTHR38041:SF1">
    <property type="entry name" value="CHORISMATE MUTASE"/>
    <property type="match status" value="1"/>
</dbReference>
<dbReference type="PANTHER" id="PTHR38041">
    <property type="entry name" value="CHORISMATE MUTASE"/>
    <property type="match status" value="1"/>
</dbReference>
<dbReference type="Proteomes" id="UP000439550">
    <property type="component" value="Unassembled WGS sequence"/>
</dbReference>
<sequence length="95" mass="10627">MKSKNLAEVRENIDRIDRELVKLLGERAVFVGEAAAFKTDTASVQAPQRVEAVIAKVRALAEENQTDPALIEKIYRAMISAFTEAEQAEFETNNF</sequence>
<dbReference type="SUPFAM" id="SSF48600">
    <property type="entry name" value="Chorismate mutase II"/>
    <property type="match status" value="1"/>
</dbReference>
<evidence type="ECO:0000256" key="1">
    <source>
        <dbReference type="ARBA" id="ARBA00023235"/>
    </source>
</evidence>
<dbReference type="GO" id="GO:0004106">
    <property type="term" value="F:chorismate mutase activity"/>
    <property type="evidence" value="ECO:0007669"/>
    <property type="project" value="InterPro"/>
</dbReference>
<dbReference type="InterPro" id="IPR036979">
    <property type="entry name" value="CM_dom_sf"/>
</dbReference>
<accession>A0A7X1Z747</accession>
<feature type="domain" description="Chorismate mutase" evidence="2">
    <location>
        <begin position="1"/>
        <end position="90"/>
    </location>
</feature>
<evidence type="ECO:0000313" key="4">
    <source>
        <dbReference type="Proteomes" id="UP000439550"/>
    </source>
</evidence>